<keyword evidence="3" id="KW-1185">Reference proteome</keyword>
<dbReference type="InterPro" id="IPR008538">
    <property type="entry name" value="Uma2"/>
</dbReference>
<dbReference type="PANTHER" id="PTHR33352">
    <property type="entry name" value="SLR1095 PROTEIN"/>
    <property type="match status" value="1"/>
</dbReference>
<evidence type="ECO:0000313" key="3">
    <source>
        <dbReference type="Proteomes" id="UP000010366"/>
    </source>
</evidence>
<feature type="domain" description="Putative restriction endonuclease" evidence="1">
    <location>
        <begin position="29"/>
        <end position="157"/>
    </location>
</feature>
<dbReference type="HOGENOM" id="CLU_1567907_0_0_3"/>
<gene>
    <name evidence="2" type="ORF">Cha6605_5825</name>
</gene>
<dbReference type="SUPFAM" id="SSF52980">
    <property type="entry name" value="Restriction endonuclease-like"/>
    <property type="match status" value="1"/>
</dbReference>
<evidence type="ECO:0000259" key="1">
    <source>
        <dbReference type="Pfam" id="PF05685"/>
    </source>
</evidence>
<sequence>MYQYELPKYLPTADELPCSDDTPVDNELQELIPSLLKSILRMLWEERMDWFFGIDMAIYTDPEQPPIVPDGFLSLNVERVFDENLRLSYTLWEEEVPPVLVLEVVSTKPGGEYTTKLQEYARIGVLYYVIYHPKRRRKARLEIYQLHKGIYELQTLNPVWMPEIGLGIGC</sequence>
<dbReference type="EMBL" id="CP003600">
    <property type="protein sequence ID" value="AFY96676.1"/>
    <property type="molecule type" value="Genomic_DNA"/>
</dbReference>
<accession>K9UQE6</accession>
<reference evidence="2 3" key="1">
    <citation type="submission" date="2012-05" db="EMBL/GenBank/DDBJ databases">
        <title>Finished chromosome of genome of Chamaesiphon sp. PCC 6605.</title>
        <authorList>
            <consortium name="US DOE Joint Genome Institute"/>
            <person name="Gugger M."/>
            <person name="Coursin T."/>
            <person name="Rippka R."/>
            <person name="Tandeau De Marsac N."/>
            <person name="Huntemann M."/>
            <person name="Wei C.-L."/>
            <person name="Han J."/>
            <person name="Detter J.C."/>
            <person name="Han C."/>
            <person name="Tapia R."/>
            <person name="Chen A."/>
            <person name="Kyrpides N."/>
            <person name="Mavromatis K."/>
            <person name="Markowitz V."/>
            <person name="Szeto E."/>
            <person name="Ivanova N."/>
            <person name="Pagani I."/>
            <person name="Pati A."/>
            <person name="Goodwin L."/>
            <person name="Nordberg H.P."/>
            <person name="Cantor M.N."/>
            <person name="Hua S.X."/>
            <person name="Woyke T."/>
            <person name="Kerfeld C.A."/>
        </authorList>
    </citation>
    <scope>NUCLEOTIDE SEQUENCE [LARGE SCALE GENOMIC DNA]</scope>
    <source>
        <strain evidence="3">ATCC 27169 / PCC 6605</strain>
    </source>
</reference>
<dbReference type="Proteomes" id="UP000010366">
    <property type="component" value="Chromosome"/>
</dbReference>
<dbReference type="STRING" id="1173020.Cha6605_5825"/>
<dbReference type="eggNOG" id="COG4636">
    <property type="taxonomic scope" value="Bacteria"/>
</dbReference>
<evidence type="ECO:0000313" key="2">
    <source>
        <dbReference type="EMBL" id="AFY96676.1"/>
    </source>
</evidence>
<dbReference type="Gene3D" id="3.90.1570.10">
    <property type="entry name" value="tt1808, chain A"/>
    <property type="match status" value="1"/>
</dbReference>
<dbReference type="Pfam" id="PF05685">
    <property type="entry name" value="Uma2"/>
    <property type="match status" value="1"/>
</dbReference>
<dbReference type="AlphaFoldDB" id="K9UQE6"/>
<proteinExistence type="predicted"/>
<dbReference type="KEGG" id="cmp:Cha6605_5825"/>
<dbReference type="InterPro" id="IPR011335">
    <property type="entry name" value="Restrct_endonuc-II-like"/>
</dbReference>
<dbReference type="InterPro" id="IPR012296">
    <property type="entry name" value="Nuclease_put_TT1808"/>
</dbReference>
<dbReference type="PANTHER" id="PTHR33352:SF3">
    <property type="entry name" value="SLR1612 PROTEIN"/>
    <property type="match status" value="1"/>
</dbReference>
<name>K9UQE6_CHAP6</name>
<protein>
    <recommendedName>
        <fullName evidence="1">Putative restriction endonuclease domain-containing protein</fullName>
    </recommendedName>
</protein>
<organism evidence="2 3">
    <name type="scientific">Chamaesiphon minutus (strain ATCC 27169 / PCC 6605)</name>
    <dbReference type="NCBI Taxonomy" id="1173020"/>
    <lineage>
        <taxon>Bacteria</taxon>
        <taxon>Bacillati</taxon>
        <taxon>Cyanobacteriota</taxon>
        <taxon>Cyanophyceae</taxon>
        <taxon>Gomontiellales</taxon>
        <taxon>Chamaesiphonaceae</taxon>
        <taxon>Chamaesiphon</taxon>
    </lineage>
</organism>
<dbReference type="PATRIC" id="fig|1173020.3.peg.6705"/>